<evidence type="ECO:0000259" key="4">
    <source>
        <dbReference type="PROSITE" id="PS50075"/>
    </source>
</evidence>
<protein>
    <submittedName>
        <fullName evidence="5">Orsellinic acid synthase like protein</fullName>
    </submittedName>
</protein>
<dbReference type="OrthoDB" id="329835at2759"/>
<dbReference type="SMART" id="SM00823">
    <property type="entry name" value="PKS_PP"/>
    <property type="match status" value="1"/>
</dbReference>
<organism evidence="5 6">
    <name type="scientific">Verticillium longisporum</name>
    <name type="common">Verticillium dahliae var. longisporum</name>
    <dbReference type="NCBI Taxonomy" id="100787"/>
    <lineage>
        <taxon>Eukaryota</taxon>
        <taxon>Fungi</taxon>
        <taxon>Dikarya</taxon>
        <taxon>Ascomycota</taxon>
        <taxon>Pezizomycotina</taxon>
        <taxon>Sordariomycetes</taxon>
        <taxon>Hypocreomycetidae</taxon>
        <taxon>Glomerellales</taxon>
        <taxon>Plectosphaerellaceae</taxon>
        <taxon>Verticillium</taxon>
    </lineage>
</organism>
<dbReference type="InterPro" id="IPR020806">
    <property type="entry name" value="PKS_PP-bd"/>
</dbReference>
<dbReference type="PROSITE" id="PS50075">
    <property type="entry name" value="CARRIER"/>
    <property type="match status" value="1"/>
</dbReference>
<evidence type="ECO:0000256" key="2">
    <source>
        <dbReference type="ARBA" id="ARBA00022553"/>
    </source>
</evidence>
<accession>A0A8I3AS82</accession>
<proteinExistence type="predicted"/>
<keyword evidence="1" id="KW-0596">Phosphopantetheine</keyword>
<dbReference type="EMBL" id="JAEMWZ010000087">
    <property type="protein sequence ID" value="KAG7137399.1"/>
    <property type="molecule type" value="Genomic_DNA"/>
</dbReference>
<dbReference type="InterPro" id="IPR009081">
    <property type="entry name" value="PP-bd_ACP"/>
</dbReference>
<dbReference type="InterPro" id="IPR001031">
    <property type="entry name" value="Thioesterase"/>
</dbReference>
<evidence type="ECO:0000256" key="3">
    <source>
        <dbReference type="SAM" id="MobiDB-lite"/>
    </source>
</evidence>
<dbReference type="Proteomes" id="UP000689129">
    <property type="component" value="Unassembled WGS sequence"/>
</dbReference>
<dbReference type="Pfam" id="PF00975">
    <property type="entry name" value="Thioesterase"/>
    <property type="match status" value="1"/>
</dbReference>
<dbReference type="PROSITE" id="PS00012">
    <property type="entry name" value="PHOSPHOPANTETHEINE"/>
    <property type="match status" value="1"/>
</dbReference>
<evidence type="ECO:0000256" key="1">
    <source>
        <dbReference type="ARBA" id="ARBA00022450"/>
    </source>
</evidence>
<dbReference type="GO" id="GO:0031177">
    <property type="term" value="F:phosphopantetheine binding"/>
    <property type="evidence" value="ECO:0007669"/>
    <property type="project" value="InterPro"/>
</dbReference>
<dbReference type="AlphaFoldDB" id="A0A8I3AS82"/>
<dbReference type="InterPro" id="IPR006162">
    <property type="entry name" value="Ppantetheine_attach_site"/>
</dbReference>
<gene>
    <name evidence="5" type="ORF">HYQ45_005246</name>
</gene>
<feature type="domain" description="Carrier" evidence="4">
    <location>
        <begin position="40"/>
        <end position="125"/>
    </location>
</feature>
<sequence length="357" mass="39335">MSDLIQLLAKAQGHDDVSMALPPSVLLDHLAPEGNNPPSPPTEPVGTDVASEVRELFVDICGRSITVDDKDASLASLGVDSLLSIELIHELRHRFGLDLEALQSTISDMSINNIEALYAANISSSSNDVSYSGDILVTSLLVSRWQRIIEHVCSRETPRTSMQELASRYIMQANLMSENRPILCGWSFGGVLALEVSHQLQQRGNSPKGIILIDSPLPIEHEPLPEEIISRVVRKFPSLHESGAAAKVRSCVEAQFRRHAGLLKGYSPLPLRGDVPCVSIVCKKTIDTQALCGVSYPWLSDSGFRDKSLKGWERLLGREIPVLEIDCNHFEVFDAPNIDEVSARLERACEILDRVEE</sequence>
<name>A0A8I3AS82_VERLO</name>
<reference evidence="5" key="1">
    <citation type="journal article" date="2021" name="Mol. Plant Pathol.">
        <title>A 20-kb lineage-specific genomic region tames virulence in pathogenic amphidiploid Verticillium longisporum.</title>
        <authorList>
            <person name="Harting R."/>
            <person name="Starke J."/>
            <person name="Kusch H."/>
            <person name="Poggeler S."/>
            <person name="Maurus I."/>
            <person name="Schluter R."/>
            <person name="Landesfeind M."/>
            <person name="Bulla I."/>
            <person name="Nowrousian M."/>
            <person name="de Jonge R."/>
            <person name="Stahlhut G."/>
            <person name="Hoff K.J."/>
            <person name="Asshauer K.P."/>
            <person name="Thurmer A."/>
            <person name="Stanke M."/>
            <person name="Daniel R."/>
            <person name="Morgenstern B."/>
            <person name="Thomma B.P.H.J."/>
            <person name="Kronstad J.W."/>
            <person name="Braus-Stromeyer S.A."/>
            <person name="Braus G.H."/>
        </authorList>
    </citation>
    <scope>NUCLEOTIDE SEQUENCE</scope>
    <source>
        <strain evidence="5">Vl32</strain>
    </source>
</reference>
<comment type="caution">
    <text evidence="5">The sequence shown here is derived from an EMBL/GenBank/DDBJ whole genome shotgun (WGS) entry which is preliminary data.</text>
</comment>
<evidence type="ECO:0000313" key="5">
    <source>
        <dbReference type="EMBL" id="KAG7137399.1"/>
    </source>
</evidence>
<feature type="region of interest" description="Disordered" evidence="3">
    <location>
        <begin position="28"/>
        <end position="47"/>
    </location>
</feature>
<dbReference type="Pfam" id="PF00550">
    <property type="entry name" value="PP-binding"/>
    <property type="match status" value="1"/>
</dbReference>
<evidence type="ECO:0000313" key="6">
    <source>
        <dbReference type="Proteomes" id="UP000689129"/>
    </source>
</evidence>
<keyword evidence="2" id="KW-0597">Phosphoprotein</keyword>